<accession>A0A0V1KIX5</accession>
<dbReference type="InterPro" id="IPR001584">
    <property type="entry name" value="Integrase_cat-core"/>
</dbReference>
<dbReference type="InterPro" id="IPR036397">
    <property type="entry name" value="RNaseH_sf"/>
</dbReference>
<dbReference type="OrthoDB" id="5832112at2759"/>
<organism evidence="2 3">
    <name type="scientific">Trichinella nativa</name>
    <dbReference type="NCBI Taxonomy" id="6335"/>
    <lineage>
        <taxon>Eukaryota</taxon>
        <taxon>Metazoa</taxon>
        <taxon>Ecdysozoa</taxon>
        <taxon>Nematoda</taxon>
        <taxon>Enoplea</taxon>
        <taxon>Dorylaimia</taxon>
        <taxon>Trichinellida</taxon>
        <taxon>Trichinellidae</taxon>
        <taxon>Trichinella</taxon>
    </lineage>
</organism>
<reference evidence="2 3" key="1">
    <citation type="submission" date="2015-05" db="EMBL/GenBank/DDBJ databases">
        <title>Evolution of Trichinella species and genotypes.</title>
        <authorList>
            <person name="Korhonen P.K."/>
            <person name="Edoardo P."/>
            <person name="Giuseppe L.R."/>
            <person name="Gasser R.B."/>
        </authorList>
    </citation>
    <scope>NUCLEOTIDE SEQUENCE [LARGE SCALE GENOMIC DNA]</scope>
    <source>
        <strain evidence="2">ISS10</strain>
    </source>
</reference>
<dbReference type="EMBL" id="JYDW01001162">
    <property type="protein sequence ID" value="KRZ47210.1"/>
    <property type="molecule type" value="Genomic_DNA"/>
</dbReference>
<dbReference type="InterPro" id="IPR012337">
    <property type="entry name" value="RNaseH-like_sf"/>
</dbReference>
<dbReference type="AlphaFoldDB" id="A0A0V1KIX5"/>
<dbReference type="GO" id="GO:0003676">
    <property type="term" value="F:nucleic acid binding"/>
    <property type="evidence" value="ECO:0007669"/>
    <property type="project" value="InterPro"/>
</dbReference>
<dbReference type="Proteomes" id="UP000054721">
    <property type="component" value="Unassembled WGS sequence"/>
</dbReference>
<keyword evidence="3" id="KW-1185">Reference proteome</keyword>
<feature type="domain" description="Integrase catalytic" evidence="1">
    <location>
        <begin position="1"/>
        <end position="107"/>
    </location>
</feature>
<gene>
    <name evidence="2" type="primary">gag-pol</name>
    <name evidence="2" type="ORF">T02_1473</name>
</gene>
<dbReference type="InterPro" id="IPR050951">
    <property type="entry name" value="Retrovirus_Pol_polyprotein"/>
</dbReference>
<dbReference type="GO" id="GO:0015074">
    <property type="term" value="P:DNA integration"/>
    <property type="evidence" value="ECO:0007669"/>
    <property type="project" value="InterPro"/>
</dbReference>
<dbReference type="SUPFAM" id="SSF53098">
    <property type="entry name" value="Ribonuclease H-like"/>
    <property type="match status" value="1"/>
</dbReference>
<dbReference type="FunFam" id="3.30.420.10:FF:000032">
    <property type="entry name" value="Retrovirus-related Pol polyprotein from transposon 297-like Protein"/>
    <property type="match status" value="1"/>
</dbReference>
<evidence type="ECO:0000259" key="1">
    <source>
        <dbReference type="PROSITE" id="PS50994"/>
    </source>
</evidence>
<proteinExistence type="predicted"/>
<evidence type="ECO:0000313" key="2">
    <source>
        <dbReference type="EMBL" id="KRZ47210.1"/>
    </source>
</evidence>
<dbReference type="Gene3D" id="3.30.420.10">
    <property type="entry name" value="Ribonuclease H-like superfamily/Ribonuclease H"/>
    <property type="match status" value="1"/>
</dbReference>
<sequence>LVGNWFSRFGAPIRLHSDQGRSFESSLISEVCKIFGVEKTRSSPYHPQGNGLVERANRTLLNTLAKLCHESQDRSWDQLLPLATMAYNSTAHETTGQSPFCMLFGKQMSLPLDITLDAPPGTACNAEDYVVQLRENLQKVHSMAFERSRHEQQRHKEIADRKATANRFETDQQVWLKIPQKGKMDM</sequence>
<dbReference type="PROSITE" id="PS50994">
    <property type="entry name" value="INTEGRASE"/>
    <property type="match status" value="1"/>
</dbReference>
<comment type="caution">
    <text evidence="2">The sequence shown here is derived from an EMBL/GenBank/DDBJ whole genome shotgun (WGS) entry which is preliminary data.</text>
</comment>
<dbReference type="PANTHER" id="PTHR37984">
    <property type="entry name" value="PROTEIN CBG26694"/>
    <property type="match status" value="1"/>
</dbReference>
<dbReference type="PANTHER" id="PTHR37984:SF15">
    <property type="entry name" value="INTEGRASE CATALYTIC DOMAIN-CONTAINING PROTEIN"/>
    <property type="match status" value="1"/>
</dbReference>
<dbReference type="STRING" id="6335.A0A0V1KIX5"/>
<feature type="non-terminal residue" evidence="2">
    <location>
        <position position="1"/>
    </location>
</feature>
<feature type="non-terminal residue" evidence="2">
    <location>
        <position position="186"/>
    </location>
</feature>
<name>A0A0V1KIX5_9BILA</name>
<protein>
    <submittedName>
        <fullName evidence="2">Gag-Uncharacterized protein</fullName>
    </submittedName>
</protein>
<evidence type="ECO:0000313" key="3">
    <source>
        <dbReference type="Proteomes" id="UP000054721"/>
    </source>
</evidence>